<organism evidence="2 3">
    <name type="scientific">Roseobacter cerasinus</name>
    <dbReference type="NCBI Taxonomy" id="2602289"/>
    <lineage>
        <taxon>Bacteria</taxon>
        <taxon>Pseudomonadati</taxon>
        <taxon>Pseudomonadota</taxon>
        <taxon>Alphaproteobacteria</taxon>
        <taxon>Rhodobacterales</taxon>
        <taxon>Roseobacteraceae</taxon>
        <taxon>Roseobacter</taxon>
    </lineage>
</organism>
<proteinExistence type="predicted"/>
<dbReference type="EMBL" id="BLIV01000013">
    <property type="protein sequence ID" value="GFE52502.1"/>
    <property type="molecule type" value="Genomic_DNA"/>
</dbReference>
<dbReference type="GO" id="GO:0016887">
    <property type="term" value="F:ATP hydrolysis activity"/>
    <property type="evidence" value="ECO:0007669"/>
    <property type="project" value="InterPro"/>
</dbReference>
<dbReference type="PANTHER" id="PTHR35894">
    <property type="entry name" value="GENERAL SECRETION PATHWAY PROTEIN A-RELATED"/>
    <property type="match status" value="1"/>
</dbReference>
<dbReference type="PANTHER" id="PTHR35894:SF1">
    <property type="entry name" value="PHOSPHORIBULOKINASE _ URIDINE KINASE FAMILY"/>
    <property type="match status" value="1"/>
</dbReference>
<accession>A0A640VXU5</accession>
<dbReference type="AlphaFoldDB" id="A0A640VXU5"/>
<dbReference type="Proteomes" id="UP000436522">
    <property type="component" value="Unassembled WGS sequence"/>
</dbReference>
<comment type="caution">
    <text evidence="2">The sequence shown here is derived from an EMBL/GenBank/DDBJ whole genome shotgun (WGS) entry which is preliminary data.</text>
</comment>
<dbReference type="InterPro" id="IPR052026">
    <property type="entry name" value="ExeA_AAA_ATPase_DNA-bind"/>
</dbReference>
<dbReference type="SUPFAM" id="SSF52540">
    <property type="entry name" value="P-loop containing nucleoside triphosphate hydrolases"/>
    <property type="match status" value="1"/>
</dbReference>
<dbReference type="InterPro" id="IPR027417">
    <property type="entry name" value="P-loop_NTPase"/>
</dbReference>
<evidence type="ECO:0000313" key="3">
    <source>
        <dbReference type="Proteomes" id="UP000436522"/>
    </source>
</evidence>
<protein>
    <recommendedName>
        <fullName evidence="1">ORC1/DEAH AAA+ ATPase domain-containing protein</fullName>
    </recommendedName>
</protein>
<evidence type="ECO:0000313" key="2">
    <source>
        <dbReference type="EMBL" id="GFE52502.1"/>
    </source>
</evidence>
<gene>
    <name evidence="2" type="ORF">So717_42550</name>
</gene>
<dbReference type="OrthoDB" id="7828921at2"/>
<feature type="domain" description="ORC1/DEAH AAA+ ATPase" evidence="1">
    <location>
        <begin position="48"/>
        <end position="176"/>
    </location>
</feature>
<evidence type="ECO:0000259" key="1">
    <source>
        <dbReference type="Pfam" id="PF13401"/>
    </source>
</evidence>
<dbReference type="InterPro" id="IPR049945">
    <property type="entry name" value="AAA_22"/>
</dbReference>
<keyword evidence="3" id="KW-1185">Reference proteome</keyword>
<dbReference type="Gene3D" id="3.40.50.300">
    <property type="entry name" value="P-loop containing nucleotide triphosphate hydrolases"/>
    <property type="match status" value="1"/>
</dbReference>
<sequence length="283" mass="32039">MSSSFDMYTEFFGLTERPFSLVPDPDFLYWSDAHKRAFNMLEYGLFTHAPITLVTGDVGAGKTTLLQYLLKQIEGDITIGLISNAQGGRGELLRWVMMALSQPVVPGSDYVDLFNQFQMYLIEEYSQGRRVVLIFDEAQNLDREALEELRMYTNINTNKDELLQLVLVGQPELRDIVRQPGLEQFCQRIAANVHLSAMTVDTVTDYIKHRMKVAGAGRDMFTDEAIGLIARSARGIPRLVNQLADFSLVYASSEEQEVVTADMVRNVLRDGLFMSNVLFLEKT</sequence>
<name>A0A640VXU5_9RHOB</name>
<reference evidence="2 3" key="1">
    <citation type="submission" date="2019-12" db="EMBL/GenBank/DDBJ databases">
        <title>Roseobacter cerasinus sp. nov., isolated from seawater around aquaculture.</title>
        <authorList>
            <person name="Muramatsu S."/>
            <person name="Takabe Y."/>
            <person name="Mori K."/>
            <person name="Takaichi S."/>
            <person name="Hanada S."/>
        </authorList>
    </citation>
    <scope>NUCLEOTIDE SEQUENCE [LARGE SCALE GENOMIC DNA]</scope>
    <source>
        <strain evidence="2 3">AI77</strain>
    </source>
</reference>
<dbReference type="Pfam" id="PF13401">
    <property type="entry name" value="AAA_22"/>
    <property type="match status" value="1"/>
</dbReference>